<reference evidence="2 3" key="1">
    <citation type="submission" date="2019-11" db="EMBL/GenBank/DDBJ databases">
        <title>Spirosoma endbachense sp. nov., isolated from a natural salt meadow.</title>
        <authorList>
            <person name="Rojas J."/>
            <person name="Ambika Manirajan B."/>
            <person name="Ratering S."/>
            <person name="Suarez C."/>
            <person name="Geissler-Plaum R."/>
            <person name="Schnell S."/>
        </authorList>
    </citation>
    <scope>NUCLEOTIDE SEQUENCE [LARGE SCALE GENOMIC DNA]</scope>
    <source>
        <strain evidence="2 3">I-24</strain>
    </source>
</reference>
<dbReference type="AlphaFoldDB" id="A0A6P1VMV8"/>
<evidence type="ECO:0000313" key="2">
    <source>
        <dbReference type="EMBL" id="QHV94035.1"/>
    </source>
</evidence>
<dbReference type="SUPFAM" id="SSF47413">
    <property type="entry name" value="lambda repressor-like DNA-binding domains"/>
    <property type="match status" value="1"/>
</dbReference>
<keyword evidence="3" id="KW-1185">Reference proteome</keyword>
<name>A0A6P1VMV8_9BACT</name>
<evidence type="ECO:0000313" key="3">
    <source>
        <dbReference type="Proteomes" id="UP000464577"/>
    </source>
</evidence>
<protein>
    <submittedName>
        <fullName evidence="2">Helix-turn-helix domain-containing protein</fullName>
    </submittedName>
</protein>
<dbReference type="CDD" id="cd00093">
    <property type="entry name" value="HTH_XRE"/>
    <property type="match status" value="1"/>
</dbReference>
<accession>A0A6P1VMV8</accession>
<dbReference type="KEGG" id="senf:GJR95_02890"/>
<dbReference type="InterPro" id="IPR010982">
    <property type="entry name" value="Lambda_DNA-bd_dom_sf"/>
</dbReference>
<dbReference type="Gene3D" id="1.10.260.40">
    <property type="entry name" value="lambda repressor-like DNA-binding domains"/>
    <property type="match status" value="1"/>
</dbReference>
<proteinExistence type="predicted"/>
<gene>
    <name evidence="2" type="ORF">GJR95_02890</name>
</gene>
<dbReference type="RefSeq" id="WP_162384456.1">
    <property type="nucleotide sequence ID" value="NZ_CP045997.1"/>
</dbReference>
<organism evidence="2 3">
    <name type="scientific">Spirosoma endbachense</name>
    <dbReference type="NCBI Taxonomy" id="2666025"/>
    <lineage>
        <taxon>Bacteria</taxon>
        <taxon>Pseudomonadati</taxon>
        <taxon>Bacteroidota</taxon>
        <taxon>Cytophagia</taxon>
        <taxon>Cytophagales</taxon>
        <taxon>Cytophagaceae</taxon>
        <taxon>Spirosoma</taxon>
    </lineage>
</organism>
<evidence type="ECO:0000259" key="1">
    <source>
        <dbReference type="PROSITE" id="PS50943"/>
    </source>
</evidence>
<dbReference type="GO" id="GO:0003677">
    <property type="term" value="F:DNA binding"/>
    <property type="evidence" value="ECO:0007669"/>
    <property type="project" value="InterPro"/>
</dbReference>
<dbReference type="Pfam" id="PF01381">
    <property type="entry name" value="HTH_3"/>
    <property type="match status" value="1"/>
</dbReference>
<dbReference type="EMBL" id="CP045997">
    <property type="protein sequence ID" value="QHV94035.1"/>
    <property type="molecule type" value="Genomic_DNA"/>
</dbReference>
<dbReference type="Proteomes" id="UP000464577">
    <property type="component" value="Chromosome"/>
</dbReference>
<dbReference type="PROSITE" id="PS50943">
    <property type="entry name" value="HTH_CROC1"/>
    <property type="match status" value="1"/>
</dbReference>
<dbReference type="InterPro" id="IPR001387">
    <property type="entry name" value="Cro/C1-type_HTH"/>
</dbReference>
<feature type="domain" description="HTH cro/C1-type" evidence="1">
    <location>
        <begin position="28"/>
        <end position="81"/>
    </location>
</feature>
<sequence>MSLFIVIPNKFIVLNRLLHTVMGLAGNIKQYRNDHHIKQEYVADKINVHQTTYHRIENNDERSAKRLSEIADALETTPDVLRNYHLTNGPKPELPETVKTLLVEKETLIENLHVENTFLKHYTTYLHRVWNEYCLGHNRERPVLNK</sequence>
<dbReference type="SMART" id="SM00530">
    <property type="entry name" value="HTH_XRE"/>
    <property type="match status" value="1"/>
</dbReference>